<evidence type="ECO:0008006" key="3">
    <source>
        <dbReference type="Google" id="ProtNLM"/>
    </source>
</evidence>
<keyword evidence="2" id="KW-1185">Reference proteome</keyword>
<dbReference type="Proteomes" id="UP000475249">
    <property type="component" value="Unassembled WGS sequence"/>
</dbReference>
<dbReference type="Gene3D" id="2.160.20.80">
    <property type="entry name" value="E3 ubiquitin-protein ligase SopA"/>
    <property type="match status" value="1"/>
</dbReference>
<proteinExistence type="predicted"/>
<protein>
    <recommendedName>
        <fullName evidence="3">Pentapeptide repeat-containing protein</fullName>
    </recommendedName>
</protein>
<dbReference type="SUPFAM" id="SSF141571">
    <property type="entry name" value="Pentapeptide repeat-like"/>
    <property type="match status" value="1"/>
</dbReference>
<dbReference type="AlphaFoldDB" id="A0A6L9E7H9"/>
<dbReference type="RefSeq" id="WP_161433390.1">
    <property type="nucleotide sequence ID" value="NZ_WXYO01000001.1"/>
</dbReference>
<comment type="caution">
    <text evidence="1">The sequence shown here is derived from an EMBL/GenBank/DDBJ whole genome shotgun (WGS) entry which is preliminary data.</text>
</comment>
<reference evidence="1 2" key="1">
    <citation type="submission" date="2020-01" db="EMBL/GenBank/DDBJ databases">
        <title>Bacteria diversity of Porities sp.</title>
        <authorList>
            <person name="Wang G."/>
        </authorList>
    </citation>
    <scope>NUCLEOTIDE SEQUENCE [LARGE SCALE GENOMIC DNA]</scope>
    <source>
        <strain evidence="1 2">R33</strain>
    </source>
</reference>
<dbReference type="Pfam" id="PF00805">
    <property type="entry name" value="Pentapeptide"/>
    <property type="match status" value="1"/>
</dbReference>
<gene>
    <name evidence="1" type="ORF">GTQ38_01165</name>
</gene>
<dbReference type="InterPro" id="IPR001646">
    <property type="entry name" value="5peptide_repeat"/>
</dbReference>
<accession>A0A6L9E7H9</accession>
<evidence type="ECO:0000313" key="2">
    <source>
        <dbReference type="Proteomes" id="UP000475249"/>
    </source>
</evidence>
<evidence type="ECO:0000313" key="1">
    <source>
        <dbReference type="EMBL" id="NAS10591.1"/>
    </source>
</evidence>
<organism evidence="1 2">
    <name type="scientific">Poritiphilus flavus</name>
    <dbReference type="NCBI Taxonomy" id="2697053"/>
    <lineage>
        <taxon>Bacteria</taxon>
        <taxon>Pseudomonadati</taxon>
        <taxon>Bacteroidota</taxon>
        <taxon>Flavobacteriia</taxon>
        <taxon>Flavobacteriales</taxon>
        <taxon>Flavobacteriaceae</taxon>
        <taxon>Poritiphilus</taxon>
    </lineage>
</organism>
<sequence length="234" mass="27433">MFQNIEFNNVDFDGVTFKNVNFNMVTFNECNFRGIPQGRLNFQNPLGNPAFENYFAFTPVLFEECRFTEVTFNNEFMFYTVFFNSTFDDSSFSSDPVFRDFANSFALNEGITDMITMPIHEEKKRLEVFEKNLDNSAKYLDSIFSKGTKEVKNEIVKLIGQIEEVYVNKTKIDGELVYFKTLNPLDEDYTSQLAKTYVKIKYEKIFLSDLMDYYDQKQKELDSLSPVRIPSSEQ</sequence>
<name>A0A6L9E7H9_9FLAO</name>
<dbReference type="EMBL" id="WXYO01000001">
    <property type="protein sequence ID" value="NAS10591.1"/>
    <property type="molecule type" value="Genomic_DNA"/>
</dbReference>